<evidence type="ECO:0000256" key="8">
    <source>
        <dbReference type="ARBA" id="ARBA00025785"/>
    </source>
</evidence>
<evidence type="ECO:0000256" key="15">
    <source>
        <dbReference type="ARBA" id="ARBA00082840"/>
    </source>
</evidence>
<dbReference type="EnsemblPlants" id="OGLUM10G08390.3">
    <property type="protein sequence ID" value="OGLUM10G08390.3"/>
    <property type="gene ID" value="OGLUM10G08390"/>
</dbReference>
<evidence type="ECO:0000256" key="7">
    <source>
        <dbReference type="ARBA" id="ARBA00025709"/>
    </source>
</evidence>
<organism evidence="17">
    <name type="scientific">Oryza glumipatula</name>
    <dbReference type="NCBI Taxonomy" id="40148"/>
    <lineage>
        <taxon>Eukaryota</taxon>
        <taxon>Viridiplantae</taxon>
        <taxon>Streptophyta</taxon>
        <taxon>Embryophyta</taxon>
        <taxon>Tracheophyta</taxon>
        <taxon>Spermatophyta</taxon>
        <taxon>Magnoliopsida</taxon>
        <taxon>Liliopsida</taxon>
        <taxon>Poales</taxon>
        <taxon>Poaceae</taxon>
        <taxon>BOP clade</taxon>
        <taxon>Oryzoideae</taxon>
        <taxon>Oryzeae</taxon>
        <taxon>Oryzinae</taxon>
        <taxon>Oryza</taxon>
    </lineage>
</organism>
<dbReference type="PANTHER" id="PTHR11751">
    <property type="entry name" value="ALANINE AMINOTRANSFERASE"/>
    <property type="match status" value="1"/>
</dbReference>
<dbReference type="HOGENOM" id="CLU_009465_0_0_1"/>
<dbReference type="GO" id="GO:0004021">
    <property type="term" value="F:L-alanine:2-oxoglutarate aminotransferase activity"/>
    <property type="evidence" value="ECO:0007669"/>
    <property type="project" value="UniProtKB-EC"/>
</dbReference>
<evidence type="ECO:0000313" key="17">
    <source>
        <dbReference type="EnsemblPlants" id="OGLUM10G08390.3"/>
    </source>
</evidence>
<feature type="domain" description="Aminotransferase class I/classII large" evidence="16">
    <location>
        <begin position="117"/>
        <end position="472"/>
    </location>
</feature>
<dbReference type="InterPro" id="IPR015424">
    <property type="entry name" value="PyrdxlP-dep_Trfase"/>
</dbReference>
<dbReference type="EC" id="2.6.1.2" evidence="9"/>
<proteinExistence type="inferred from homology"/>
<comment type="similarity">
    <text evidence="8">Belongs to the class-I pyridoxal-phosphate-dependent aminotransferase family. Alanine aminotransferase subfamily.</text>
</comment>
<dbReference type="SUPFAM" id="SSF53383">
    <property type="entry name" value="PLP-dependent transferases"/>
    <property type="match status" value="2"/>
</dbReference>
<dbReference type="Gene3D" id="3.90.1150.10">
    <property type="entry name" value="Aspartate Aminotransferase, domain 1"/>
    <property type="match status" value="2"/>
</dbReference>
<dbReference type="AlphaFoldDB" id="A0A0E0B9Z9"/>
<name>A0A0E0B9Z9_9ORYZ</name>
<evidence type="ECO:0000256" key="9">
    <source>
        <dbReference type="ARBA" id="ARBA00026106"/>
    </source>
</evidence>
<sequence length="1109" mass="121303">MRKPQLGAAVLRPRSLSIRWAHRVLNCEYAVRGEIVIHAQRLQQQLQTQPGSLPFDEILYCNIGNPQSLGQKPVTFFREVIALCDHPCLLEKEETKSLFSADAISRATTILASIPGRATGAYSHSQGIKGLRDAIAAGIASRDGYPANADDIFLTDGASPGVHMMMQLLLRNEKDGILCPIPQYPLYSASIALHGGALVPYYLNESTGWGLEISDLKKQLEDSRLKGIDVRALVVINPGNPTGQVLAEENQRDIVKFCKNEGLVLLADEVYQENIYVDNKKFNSFKKIARSMGYNEDDLPLVSFQSVSKGYYGECGKRGGYMEITGFSAPVREQIYKVASVNLCSNITGQILASLVMNPPKAGDASYASYKAEKDGILQSLARRAKALENAFNSLEGITCNKTEGAMYLFPQLSLPQKAIDAAKAANKAPDAFYALRLLEATGIVVVPGSGFGQVPGTWHIRCTILPQEEKIPAIISRFKAFHEGFMAALEAHHRHTGSLLHSAFLARSPHLTSLTYIAGSIAPSPAANEMLRAAARALTVSSLNPKVLALADHHLGGLVARRAQSMQQELDANPASHPFSEVLALCNHPHLLDRSEASFMFSSDAITRAREIGIEGLRDAIAAGIASRDGLPSYSEDIFLTDGAAAPVHMMMHLLICGKKDGILCPIPSHSLYTDSMVLRGATLVPYYLDESRGWSVNISDLKKQLDGARAKGIAVRGLVVVNPGNPTGQVLVEENQCEIVELCKNECLVLLADEVYQENIYTDQKKFNSFKKVARSIGYGEGDISLVSFHSVSNGYYGECGRRGGYMEVTGFSSEVRGEVYKVASLSACSNISGQILMSLVMNPPKVGDESYPSYRAERDSILSSLSCCAEAMVSTFNSMEGMTCNKAEGGISVFPSVRLPPRAIEAAEAMNTEPDVFYALRLLESTGIVVVPGSVFGQVPGTWHFRCTILPQEEKTRQIISRFNYNSMPSSMDSLRCYSPHTILIPKTIRSRNLIRASMDSSFSGPESKKAPNSVSFTSKVNKVYEDKSMGILCYTDESGELICEGFDEGPRLTWQDMEKINREKELKAEEDRRERMMRIGVAGIDWSSLRTAVSKPVSMGEELKK</sequence>
<comment type="pathway">
    <text evidence="6">Amino-acid degradation; L-alanine degradation via transaminase pathway; pyruvate from L-alanine: step 1/1.</text>
</comment>
<comment type="pathway">
    <text evidence="7">Photosynthesis; C4 acid pathway.</text>
</comment>
<dbReference type="InterPro" id="IPR015422">
    <property type="entry name" value="PyrdxlP-dep_Trfase_small"/>
</dbReference>
<dbReference type="FunFam" id="3.90.1150.10:FF:000151">
    <property type="entry name" value="Alanine aminotransferase 2"/>
    <property type="match status" value="1"/>
</dbReference>
<dbReference type="Gene3D" id="1.10.287.1970">
    <property type="match status" value="2"/>
</dbReference>
<comment type="cofactor">
    <cofactor evidence="1">
        <name>pyridoxal 5'-phosphate</name>
        <dbReference type="ChEBI" id="CHEBI:597326"/>
    </cofactor>
</comment>
<evidence type="ECO:0000256" key="10">
    <source>
        <dbReference type="ARBA" id="ARBA00047412"/>
    </source>
</evidence>
<keyword evidence="18" id="KW-1185">Reference proteome</keyword>
<dbReference type="InterPro" id="IPR045088">
    <property type="entry name" value="ALAT1/2-like"/>
</dbReference>
<keyword evidence="4" id="KW-0808">Transferase</keyword>
<evidence type="ECO:0000256" key="12">
    <source>
        <dbReference type="ARBA" id="ARBA00074121"/>
    </source>
</evidence>
<keyword evidence="5" id="KW-0663">Pyridoxal phosphate</keyword>
<evidence type="ECO:0000256" key="1">
    <source>
        <dbReference type="ARBA" id="ARBA00001933"/>
    </source>
</evidence>
<evidence type="ECO:0000256" key="4">
    <source>
        <dbReference type="ARBA" id="ARBA00022679"/>
    </source>
</evidence>
<dbReference type="Gramene" id="OGLUM10G08390.3">
    <property type="protein sequence ID" value="OGLUM10G08390.3"/>
    <property type="gene ID" value="OGLUM10G08390"/>
</dbReference>
<dbReference type="PANTHER" id="PTHR11751:SF479">
    <property type="entry name" value="ALANINE TRANSAMINASE"/>
    <property type="match status" value="1"/>
</dbReference>
<dbReference type="CDD" id="cd00609">
    <property type="entry name" value="AAT_like"/>
    <property type="match status" value="2"/>
</dbReference>
<dbReference type="STRING" id="40148.A0A0E0B9Z9"/>
<dbReference type="Proteomes" id="UP000026961">
    <property type="component" value="Chromosome 10"/>
</dbReference>
<comment type="subunit">
    <text evidence="2">Homodimer.</text>
</comment>
<accession>A0A0E0B9Z9</accession>
<reference evidence="17" key="2">
    <citation type="submission" date="2018-05" db="EMBL/GenBank/DDBJ databases">
        <title>OgluRS3 (Oryza glumaepatula Reference Sequence Version 3).</title>
        <authorList>
            <person name="Zhang J."/>
            <person name="Kudrna D."/>
            <person name="Lee S."/>
            <person name="Talag J."/>
            <person name="Welchert J."/>
            <person name="Wing R.A."/>
        </authorList>
    </citation>
    <scope>NUCLEOTIDE SEQUENCE [LARGE SCALE GENOMIC DNA]</scope>
</reference>
<dbReference type="GO" id="GO:0030170">
    <property type="term" value="F:pyridoxal phosphate binding"/>
    <property type="evidence" value="ECO:0007669"/>
    <property type="project" value="InterPro"/>
</dbReference>
<dbReference type="Pfam" id="PF00155">
    <property type="entry name" value="Aminotran_1_2"/>
    <property type="match status" value="2"/>
</dbReference>
<dbReference type="UniPathway" id="UPA00528">
    <property type="reaction ID" value="UER00586"/>
</dbReference>
<dbReference type="InterPro" id="IPR004839">
    <property type="entry name" value="Aminotransferase_I/II_large"/>
</dbReference>
<evidence type="ECO:0000256" key="14">
    <source>
        <dbReference type="ARBA" id="ARBA00080230"/>
    </source>
</evidence>
<reference evidence="17" key="1">
    <citation type="submission" date="2015-04" db="UniProtKB">
        <authorList>
            <consortium name="EnsemblPlants"/>
        </authorList>
    </citation>
    <scope>IDENTIFICATION</scope>
</reference>
<keyword evidence="3" id="KW-0032">Aminotransferase</keyword>
<evidence type="ECO:0000256" key="11">
    <source>
        <dbReference type="ARBA" id="ARBA00059319"/>
    </source>
</evidence>
<feature type="domain" description="Aminotransferase class I/classII large" evidence="16">
    <location>
        <begin position="615"/>
        <end position="965"/>
    </location>
</feature>
<evidence type="ECO:0000313" key="18">
    <source>
        <dbReference type="Proteomes" id="UP000026961"/>
    </source>
</evidence>
<protein>
    <recommendedName>
        <fullName evidence="12">Alanine aminotransferase 2</fullName>
        <ecNumber evidence="9">2.6.1.2</ecNumber>
    </recommendedName>
    <alternativeName>
        <fullName evidence="14">Glutamate pyruvate transaminase 2</fullName>
    </alternativeName>
    <alternativeName>
        <fullName evidence="13">Glutamic--alanine transaminase 2</fullName>
    </alternativeName>
    <alternativeName>
        <fullName evidence="15">Glutamic--pyruvic transaminase 2</fullName>
    </alternativeName>
</protein>
<dbReference type="FunFam" id="3.90.1150.10:FF:000140">
    <property type="entry name" value="alanine aminotransferase 1"/>
    <property type="match status" value="1"/>
</dbReference>
<dbReference type="InterPro" id="IPR015421">
    <property type="entry name" value="PyrdxlP-dep_Trfase_major"/>
</dbReference>
<dbReference type="eggNOG" id="KOG0258">
    <property type="taxonomic scope" value="Eukaryota"/>
</dbReference>
<evidence type="ECO:0000256" key="13">
    <source>
        <dbReference type="ARBA" id="ARBA00076221"/>
    </source>
</evidence>
<comment type="function">
    <text evidence="11">Transfer of C3 units between the cytosol of mesophyll and bundle sheath cells to maintain a nitrogen-carbon balance in the C4-dicarboxylic pathway.</text>
</comment>
<dbReference type="FunFam" id="3.40.640.10:FF:000012">
    <property type="entry name" value="alanine aminotransferase 2"/>
    <property type="match status" value="2"/>
</dbReference>
<dbReference type="GO" id="GO:0042853">
    <property type="term" value="P:L-alanine catabolic process"/>
    <property type="evidence" value="ECO:0007669"/>
    <property type="project" value="UniProtKB-UniPathway"/>
</dbReference>
<evidence type="ECO:0000259" key="16">
    <source>
        <dbReference type="Pfam" id="PF00155"/>
    </source>
</evidence>
<dbReference type="Gene3D" id="3.40.640.10">
    <property type="entry name" value="Type I PLP-dependent aspartate aminotransferase-like (Major domain)"/>
    <property type="match status" value="2"/>
</dbReference>
<evidence type="ECO:0000256" key="6">
    <source>
        <dbReference type="ARBA" id="ARBA00025708"/>
    </source>
</evidence>
<evidence type="ECO:0000256" key="5">
    <source>
        <dbReference type="ARBA" id="ARBA00022898"/>
    </source>
</evidence>
<evidence type="ECO:0000256" key="2">
    <source>
        <dbReference type="ARBA" id="ARBA00011738"/>
    </source>
</evidence>
<dbReference type="FunFam" id="1.10.287.1970:FF:000001">
    <property type="entry name" value="Alanine aminotransferase 2"/>
    <property type="match status" value="1"/>
</dbReference>
<evidence type="ECO:0000256" key="3">
    <source>
        <dbReference type="ARBA" id="ARBA00022576"/>
    </source>
</evidence>
<comment type="catalytic activity">
    <reaction evidence="10">
        <text>L-alanine + 2-oxoglutarate = pyruvate + L-glutamate</text>
        <dbReference type="Rhea" id="RHEA:19453"/>
        <dbReference type="ChEBI" id="CHEBI:15361"/>
        <dbReference type="ChEBI" id="CHEBI:16810"/>
        <dbReference type="ChEBI" id="CHEBI:29985"/>
        <dbReference type="ChEBI" id="CHEBI:57972"/>
        <dbReference type="EC" id="2.6.1.2"/>
    </reaction>
</comment>
<dbReference type="UniPathway" id="UPA00322"/>